<keyword evidence="1" id="KW-0812">Transmembrane</keyword>
<sequence>MSKYSGEKFDAEKYIASLSPKEKAKFDNDVKKQLRPVKLFGFILAALLLYGIHHLYSTSTGGATSLVQKEVGYRHSLHFWDSTEVSKYDSNYVCGSYSIYPPDFTTKDAKFFHNRPRYGFVVDTSANKAYLEVRDNDFNMIFIRKCLGDEN</sequence>
<organism evidence="2 3">
    <name type="scientific">Xenorhabdus bovienii</name>
    <name type="common">Xenorhabdus nematophila subsp. bovienii</name>
    <dbReference type="NCBI Taxonomy" id="40576"/>
    <lineage>
        <taxon>Bacteria</taxon>
        <taxon>Pseudomonadati</taxon>
        <taxon>Pseudomonadota</taxon>
        <taxon>Gammaproteobacteria</taxon>
        <taxon>Enterobacterales</taxon>
        <taxon>Morganellaceae</taxon>
        <taxon>Xenorhabdus</taxon>
    </lineage>
</organism>
<keyword evidence="1" id="KW-0472">Membrane</keyword>
<proteinExistence type="predicted"/>
<evidence type="ECO:0000313" key="2">
    <source>
        <dbReference type="EMBL" id="MDE1479486.1"/>
    </source>
</evidence>
<name>A0AAJ1N5E3_XENBV</name>
<comment type="caution">
    <text evidence="2">The sequence shown here is derived from an EMBL/GenBank/DDBJ whole genome shotgun (WGS) entry which is preliminary data.</text>
</comment>
<keyword evidence="1" id="KW-1133">Transmembrane helix</keyword>
<evidence type="ECO:0000256" key="1">
    <source>
        <dbReference type="SAM" id="Phobius"/>
    </source>
</evidence>
<feature type="transmembrane region" description="Helical" evidence="1">
    <location>
        <begin position="39"/>
        <end position="56"/>
    </location>
</feature>
<evidence type="ECO:0000313" key="3">
    <source>
        <dbReference type="Proteomes" id="UP001222434"/>
    </source>
</evidence>
<reference evidence="2" key="1">
    <citation type="submission" date="2021-08" db="EMBL/GenBank/DDBJ databases">
        <authorList>
            <person name="Papudeshi B."/>
            <person name="Bashey-Visser F."/>
        </authorList>
    </citation>
    <scope>NUCLEOTIDE SEQUENCE</scope>
    <source>
        <strain evidence="2">MC_266_E_2016</strain>
    </source>
</reference>
<reference evidence="2" key="2">
    <citation type="journal article" date="2022" name="J. Evol. Biol.">
        <title>Pre- and post-association barriers to host switching in sympatric mutualists.</title>
        <authorList>
            <person name="Dinges Z.M."/>
            <person name="Phillips R.K."/>
            <person name="Lively C.M."/>
            <person name="Bashey F."/>
        </authorList>
    </citation>
    <scope>NUCLEOTIDE SEQUENCE</scope>
    <source>
        <strain evidence="2">MC_266_E_2016</strain>
    </source>
</reference>
<accession>A0AAJ1N5E3</accession>
<dbReference type="RefSeq" id="WP_274713101.1">
    <property type="nucleotide sequence ID" value="NZ_JAILSO010000061.1"/>
</dbReference>
<dbReference type="Proteomes" id="UP001222434">
    <property type="component" value="Unassembled WGS sequence"/>
</dbReference>
<dbReference type="AlphaFoldDB" id="A0AAJ1N5E3"/>
<dbReference type="EMBL" id="JAILSO010000061">
    <property type="protein sequence ID" value="MDE1479486.1"/>
    <property type="molecule type" value="Genomic_DNA"/>
</dbReference>
<protein>
    <submittedName>
        <fullName evidence="2">Uncharacterized protein</fullName>
    </submittedName>
</protein>
<gene>
    <name evidence="2" type="ORF">KKJ01_14900</name>
</gene>